<dbReference type="PROSITE" id="PS01236">
    <property type="entry name" value="PDXT_SNO_1"/>
    <property type="match status" value="1"/>
</dbReference>
<feature type="active site" description="Charge relay system" evidence="8">
    <location>
        <position position="217"/>
    </location>
</feature>
<sequence>MTETCLKVRIGVLAIQGAFFEHRAALLKAANNLTLSKEAEIDVVDVREPDQLVGLDGLILPGGESTTMSLFLQASNFEEVLKEWVAAKEKQRVVWGTCAGLILLSNDIEGQKEGGQSKIGGIDVTTSRNFFGRQVNSFEANVNLHNKFLLEDHGNTSHGFSGNSINDGYHGVFIRAPAVVSVNSPKVEILATITLQQKEEPVVVGVAQENLIATAFHPELTEDTRWHAYFLRKILERRDAEKN</sequence>
<dbReference type="InterPro" id="IPR002161">
    <property type="entry name" value="PdxT/SNO"/>
</dbReference>
<dbReference type="InterPro" id="IPR021196">
    <property type="entry name" value="PdxT/SNO_CS"/>
</dbReference>
<evidence type="ECO:0000256" key="6">
    <source>
        <dbReference type="ARBA" id="ARBA00023239"/>
    </source>
</evidence>
<dbReference type="Gene3D" id="3.40.50.880">
    <property type="match status" value="1"/>
</dbReference>
<dbReference type="GO" id="GO:0004359">
    <property type="term" value="F:glutaminase activity"/>
    <property type="evidence" value="ECO:0007669"/>
    <property type="project" value="UniProtKB-EC"/>
</dbReference>
<keyword evidence="5" id="KW-0315">Glutamine amidotransferase</keyword>
<dbReference type="PIRSF" id="PIRSF005639">
    <property type="entry name" value="Glut_amidoT_SNO"/>
    <property type="match status" value="1"/>
</dbReference>
<dbReference type="GO" id="GO:0042823">
    <property type="term" value="P:pyridoxal phosphate biosynthetic process"/>
    <property type="evidence" value="ECO:0007669"/>
    <property type="project" value="InterPro"/>
</dbReference>
<dbReference type="InterPro" id="IPR029062">
    <property type="entry name" value="Class_I_gatase-like"/>
</dbReference>
<keyword evidence="3" id="KW-0378">Hydrolase</keyword>
<dbReference type="PROSITE" id="PS51273">
    <property type="entry name" value="GATASE_TYPE_1"/>
    <property type="match status" value="1"/>
</dbReference>
<reference evidence="11" key="1">
    <citation type="journal article" date="2017" name="bioRxiv">
        <title>Comparative analysis of the genomes of Stylophora pistillata and Acropora digitifera provides evidence for extensive differences between species of corals.</title>
        <authorList>
            <person name="Voolstra C.R."/>
            <person name="Li Y."/>
            <person name="Liew Y.J."/>
            <person name="Baumgarten S."/>
            <person name="Zoccola D."/>
            <person name="Flot J.-F."/>
            <person name="Tambutte S."/>
            <person name="Allemand D."/>
            <person name="Aranda M."/>
        </authorList>
    </citation>
    <scope>NUCLEOTIDE SEQUENCE [LARGE SCALE GENOMIC DNA]</scope>
</reference>
<proteinExistence type="inferred from homology"/>
<evidence type="ECO:0000256" key="4">
    <source>
        <dbReference type="ARBA" id="ARBA00022898"/>
    </source>
</evidence>
<dbReference type="PANTHER" id="PTHR31559:SF0">
    <property type="entry name" value="PYRIDOXAL 5'-PHOSPHATE SYNTHASE SUBUNIT SNO1-RELATED"/>
    <property type="match status" value="1"/>
</dbReference>
<dbReference type="HAMAP" id="MF_01615">
    <property type="entry name" value="PdxT"/>
    <property type="match status" value="1"/>
</dbReference>
<evidence type="ECO:0000256" key="5">
    <source>
        <dbReference type="ARBA" id="ARBA00022962"/>
    </source>
</evidence>
<evidence type="ECO:0000256" key="8">
    <source>
        <dbReference type="PIRSR" id="PIRSR005639-1"/>
    </source>
</evidence>
<dbReference type="FunFam" id="3.40.50.880:FF:000041">
    <property type="entry name" value="Glutamine amidotransferase subunit pdxT, putative"/>
    <property type="match status" value="1"/>
</dbReference>
<dbReference type="CDD" id="cd01749">
    <property type="entry name" value="GATase1_PB"/>
    <property type="match status" value="1"/>
</dbReference>
<dbReference type="Pfam" id="PF01174">
    <property type="entry name" value="SNO"/>
    <property type="match status" value="1"/>
</dbReference>
<feature type="active site" description="Nucleophile" evidence="8">
    <location>
        <position position="98"/>
    </location>
</feature>
<evidence type="ECO:0000313" key="10">
    <source>
        <dbReference type="EMBL" id="PFX24706.1"/>
    </source>
</evidence>
<dbReference type="SUPFAM" id="SSF52317">
    <property type="entry name" value="Class I glutamine amidotransferase-like"/>
    <property type="match status" value="1"/>
</dbReference>
<keyword evidence="11" id="KW-1185">Reference proteome</keyword>
<feature type="binding site" evidence="9">
    <location>
        <position position="128"/>
    </location>
    <ligand>
        <name>L-glutamine</name>
        <dbReference type="ChEBI" id="CHEBI:58359"/>
    </ligand>
</feature>
<comment type="caution">
    <text evidence="10">The sequence shown here is derived from an EMBL/GenBank/DDBJ whole genome shotgun (WGS) entry which is preliminary data.</text>
</comment>
<evidence type="ECO:0000256" key="9">
    <source>
        <dbReference type="PIRSR" id="PIRSR005639-2"/>
    </source>
</evidence>
<comment type="similarity">
    <text evidence="1">Belongs to the glutaminase PdxT/SNO family.</text>
</comment>
<dbReference type="EC" id="3.5.1.2" evidence="2"/>
<organism evidence="10 11">
    <name type="scientific">Stylophora pistillata</name>
    <name type="common">Smooth cauliflower coral</name>
    <dbReference type="NCBI Taxonomy" id="50429"/>
    <lineage>
        <taxon>Eukaryota</taxon>
        <taxon>Metazoa</taxon>
        <taxon>Cnidaria</taxon>
        <taxon>Anthozoa</taxon>
        <taxon>Hexacorallia</taxon>
        <taxon>Scleractinia</taxon>
        <taxon>Astrocoeniina</taxon>
        <taxon>Pocilloporidae</taxon>
        <taxon>Stylophora</taxon>
    </lineage>
</organism>
<evidence type="ECO:0000313" key="11">
    <source>
        <dbReference type="Proteomes" id="UP000225706"/>
    </source>
</evidence>
<dbReference type="EMBL" id="LSMT01000169">
    <property type="protein sequence ID" value="PFX24706.1"/>
    <property type="molecule type" value="Genomic_DNA"/>
</dbReference>
<dbReference type="PROSITE" id="PS51130">
    <property type="entry name" value="PDXT_SNO_2"/>
    <property type="match status" value="1"/>
</dbReference>
<dbReference type="OrthoDB" id="2039at2759"/>
<dbReference type="GO" id="GO:0008614">
    <property type="term" value="P:pyridoxine metabolic process"/>
    <property type="evidence" value="ECO:0007669"/>
    <property type="project" value="TreeGrafter"/>
</dbReference>
<feature type="binding site" evidence="9">
    <location>
        <begin position="63"/>
        <end position="65"/>
    </location>
    <ligand>
        <name>L-glutamine</name>
        <dbReference type="ChEBI" id="CHEBI:58359"/>
    </ligand>
</feature>
<protein>
    <recommendedName>
        <fullName evidence="2">glutaminase</fullName>
        <ecNumber evidence="2">3.5.1.2</ecNumber>
    </recommendedName>
</protein>
<gene>
    <name evidence="10" type="primary">PDX2</name>
    <name evidence="10" type="ORF">AWC38_SpisGene10700</name>
</gene>
<evidence type="ECO:0000256" key="3">
    <source>
        <dbReference type="ARBA" id="ARBA00022801"/>
    </source>
</evidence>
<comment type="catalytic activity">
    <reaction evidence="7">
        <text>L-glutamine + H2O = L-glutamate + NH4(+)</text>
        <dbReference type="Rhea" id="RHEA:15889"/>
        <dbReference type="ChEBI" id="CHEBI:15377"/>
        <dbReference type="ChEBI" id="CHEBI:28938"/>
        <dbReference type="ChEBI" id="CHEBI:29985"/>
        <dbReference type="ChEBI" id="CHEBI:58359"/>
        <dbReference type="EC" id="3.5.1.2"/>
    </reaction>
</comment>
<keyword evidence="6" id="KW-0456">Lyase</keyword>
<feature type="binding site" evidence="9">
    <location>
        <begin position="174"/>
        <end position="175"/>
    </location>
    <ligand>
        <name>L-glutamine</name>
        <dbReference type="ChEBI" id="CHEBI:58359"/>
    </ligand>
</feature>
<evidence type="ECO:0000256" key="1">
    <source>
        <dbReference type="ARBA" id="ARBA00008345"/>
    </source>
</evidence>
<dbReference type="STRING" id="50429.A0A2B4S5N7"/>
<dbReference type="AlphaFoldDB" id="A0A2B4S5N7"/>
<keyword evidence="4" id="KW-0663">Pyridoxal phosphate</keyword>
<dbReference type="GO" id="GO:1903600">
    <property type="term" value="C:glutaminase complex"/>
    <property type="evidence" value="ECO:0007669"/>
    <property type="project" value="TreeGrafter"/>
</dbReference>
<feature type="active site" description="Charge relay system" evidence="8">
    <location>
        <position position="219"/>
    </location>
</feature>
<name>A0A2B4S5N7_STYPI</name>
<dbReference type="Proteomes" id="UP000225706">
    <property type="component" value="Unassembled WGS sequence"/>
</dbReference>
<evidence type="ECO:0000256" key="7">
    <source>
        <dbReference type="ARBA" id="ARBA00049534"/>
    </source>
</evidence>
<evidence type="ECO:0000256" key="2">
    <source>
        <dbReference type="ARBA" id="ARBA00012918"/>
    </source>
</evidence>
<dbReference type="GO" id="GO:0016829">
    <property type="term" value="F:lyase activity"/>
    <property type="evidence" value="ECO:0007669"/>
    <property type="project" value="UniProtKB-KW"/>
</dbReference>
<dbReference type="GO" id="GO:0005829">
    <property type="term" value="C:cytosol"/>
    <property type="evidence" value="ECO:0007669"/>
    <property type="project" value="TreeGrafter"/>
</dbReference>
<dbReference type="NCBIfam" id="TIGR03800">
    <property type="entry name" value="PLP_synth_Pdx2"/>
    <property type="match status" value="1"/>
</dbReference>
<accession>A0A2B4S5N7</accession>
<dbReference type="PANTHER" id="PTHR31559">
    <property type="entry name" value="PYRIDOXAL 5'-PHOSPHATE SYNTHASE SUBUNIT SNO"/>
    <property type="match status" value="1"/>
</dbReference>